<dbReference type="AlphaFoldDB" id="A0A6A5SR15"/>
<evidence type="ECO:0000313" key="2">
    <source>
        <dbReference type="Proteomes" id="UP000800038"/>
    </source>
</evidence>
<proteinExistence type="predicted"/>
<keyword evidence="2" id="KW-1185">Reference proteome</keyword>
<sequence length="450" mass="51590">MPALTSCALPILLNVYVLLLDYVSLFIPMPVLRSTPHIRLFTAFSNHLLFTSRPRFILMVTTRTKSYNYERGTAELECLSPTSEPLSDRRQKWAHLLHSQHYQPLISEVLDEELPKYEHSVVINLADHILHARDCALILASAPSVLAAAVNGDLVGRMLSDRDLQREYAPIHERAHHQPSIYIHLLADGHGTPPTPNQYLAIRDTVLDYMAAGFDSKHAWHLDNITHPTVTKQASGQGHRKYLQTKNRSAKRVETLQRFCQGVQKRWLETPASLRNTPFQHPPGECGYSKDSHVRLAQHRAHQSSNYLMNLVEDICTHLHRTGVFKQHFTMHQFIIYLIFRPNQAAIAEIFCSGLLQVWVENGGGFNAYPAGRSVATARRVSTDEWVVHERRTRQESPVLENMRQQQHRADEWRKALEWDEEAVADSDMTEPSVDENEYDCIVHREQLSV</sequence>
<name>A0A6A5SR15_9PLEO</name>
<evidence type="ECO:0000313" key="1">
    <source>
        <dbReference type="EMBL" id="KAF1942240.1"/>
    </source>
</evidence>
<dbReference type="EMBL" id="ML976037">
    <property type="protein sequence ID" value="KAF1942240.1"/>
    <property type="molecule type" value="Genomic_DNA"/>
</dbReference>
<organism evidence="1 2">
    <name type="scientific">Clathrospora elynae</name>
    <dbReference type="NCBI Taxonomy" id="706981"/>
    <lineage>
        <taxon>Eukaryota</taxon>
        <taxon>Fungi</taxon>
        <taxon>Dikarya</taxon>
        <taxon>Ascomycota</taxon>
        <taxon>Pezizomycotina</taxon>
        <taxon>Dothideomycetes</taxon>
        <taxon>Pleosporomycetidae</taxon>
        <taxon>Pleosporales</taxon>
        <taxon>Diademaceae</taxon>
        <taxon>Clathrospora</taxon>
    </lineage>
</organism>
<reference evidence="1" key="1">
    <citation type="journal article" date="2020" name="Stud. Mycol.">
        <title>101 Dothideomycetes genomes: a test case for predicting lifestyles and emergence of pathogens.</title>
        <authorList>
            <person name="Haridas S."/>
            <person name="Albert R."/>
            <person name="Binder M."/>
            <person name="Bloem J."/>
            <person name="Labutti K."/>
            <person name="Salamov A."/>
            <person name="Andreopoulos B."/>
            <person name="Baker S."/>
            <person name="Barry K."/>
            <person name="Bills G."/>
            <person name="Bluhm B."/>
            <person name="Cannon C."/>
            <person name="Castanera R."/>
            <person name="Culley D."/>
            <person name="Daum C."/>
            <person name="Ezra D."/>
            <person name="Gonzalez J."/>
            <person name="Henrissat B."/>
            <person name="Kuo A."/>
            <person name="Liang C."/>
            <person name="Lipzen A."/>
            <person name="Lutzoni F."/>
            <person name="Magnuson J."/>
            <person name="Mondo S."/>
            <person name="Nolan M."/>
            <person name="Ohm R."/>
            <person name="Pangilinan J."/>
            <person name="Park H.-J."/>
            <person name="Ramirez L."/>
            <person name="Alfaro M."/>
            <person name="Sun H."/>
            <person name="Tritt A."/>
            <person name="Yoshinaga Y."/>
            <person name="Zwiers L.-H."/>
            <person name="Turgeon B."/>
            <person name="Goodwin S."/>
            <person name="Spatafora J."/>
            <person name="Crous P."/>
            <person name="Grigoriev I."/>
        </authorList>
    </citation>
    <scope>NUCLEOTIDE SEQUENCE</scope>
    <source>
        <strain evidence="1">CBS 161.51</strain>
    </source>
</reference>
<dbReference type="Proteomes" id="UP000800038">
    <property type="component" value="Unassembled WGS sequence"/>
</dbReference>
<dbReference type="OrthoDB" id="3440338at2759"/>
<accession>A0A6A5SR15</accession>
<gene>
    <name evidence="1" type="ORF">EJ02DRAFT_178305</name>
</gene>
<protein>
    <submittedName>
        <fullName evidence="1">Uncharacterized protein</fullName>
    </submittedName>
</protein>